<dbReference type="SUPFAM" id="SSF48452">
    <property type="entry name" value="TPR-like"/>
    <property type="match status" value="1"/>
</dbReference>
<sequence>MSGIGLAQNIEENIYVATETFNANPNNSTLSALNDKIVVFETQITTKNEYYAFINLLVNKAYYLSENNKIKEAITTYEKAHQLYEQHEIKTYDIVEYGLIPLGILYHKTNAYLKAERIITYYIELAKKQGNEQQQITGTINLSKLYQSLNKHTSVINIVEKGLQLKGLSKQQKSSLNYIKRKSELLLSSNQKKLLLENDIIVGNPDMSETEDFQLNYETALKNGDYEKALSNFNRLKTLKLTQLTSARNKARFNFQEAQLYYLLGKNDRALSRLNNTLAILLPNYNGNKLPEKSDLYPENTFIDVFDLLAELQTDAEESLKCYSLSFYVAELLTEDNTSQESLILNASVNRNRSEKCISILYQLYNVKNETSYFERAFEYAERHKALALKWYNNKRILLKKNPTDSLLIKESELLQQQQVLTNRLLNRPINKKGLNIQDSLRLQLIVIGNDLKDLQKRINKKYEVENRPSLKQLKTKLSNDKACLVEYFHGKNDIYQFIISPNHFDFKIINLNASRKKAITGFIDYFNDASAINNNSSKFSLDAFNLYQLLQVKNVSSFTNVIIVPDGILNFIPFDALLTEATSSTSYTAMPFMVKNHRLAYNTSALFYLHNKPYIFHNSALGVFPVFEDSNQKLTHSVTEAESIDDEVNAKFLMYNAAKKQEVLEQARNYSILHLSTHANGGSFTIPAHIDFIDAKLYLNELYSLNLNNDLVVLSACETGVGMLQKGEGSMNLARGFKYAGVDNIIFSLWKINDLSTTQLMSSFYRHLSQTESAFRANHKSKLDYLNDSNISNIKKSPYYWSAFVYYGDLTVEKEMNYTKYIIYVIVIIGIGLILWFINKRKHGDYP</sequence>
<proteinExistence type="predicted"/>
<keyword evidence="1" id="KW-0472">Membrane</keyword>
<keyword evidence="1" id="KW-1133">Transmembrane helix</keyword>
<evidence type="ECO:0000256" key="1">
    <source>
        <dbReference type="SAM" id="Phobius"/>
    </source>
</evidence>
<dbReference type="InterPro" id="IPR011990">
    <property type="entry name" value="TPR-like_helical_dom_sf"/>
</dbReference>
<evidence type="ECO:0000313" key="4">
    <source>
        <dbReference type="Proteomes" id="UP001589832"/>
    </source>
</evidence>
<dbReference type="RefSeq" id="WP_386060112.1">
    <property type="nucleotide sequence ID" value="NZ_JBHLTQ010000001.1"/>
</dbReference>
<feature type="domain" description="CHAT" evidence="2">
    <location>
        <begin position="556"/>
        <end position="810"/>
    </location>
</feature>
<evidence type="ECO:0000313" key="3">
    <source>
        <dbReference type="EMBL" id="MFC0603752.1"/>
    </source>
</evidence>
<organism evidence="3 4">
    <name type="scientific">Winogradskyella pulchriflava</name>
    <dbReference type="NCBI Taxonomy" id="1110688"/>
    <lineage>
        <taxon>Bacteria</taxon>
        <taxon>Pseudomonadati</taxon>
        <taxon>Bacteroidota</taxon>
        <taxon>Flavobacteriia</taxon>
        <taxon>Flavobacteriales</taxon>
        <taxon>Flavobacteriaceae</taxon>
        <taxon>Winogradskyella</taxon>
    </lineage>
</organism>
<reference evidence="3 4" key="1">
    <citation type="submission" date="2024-09" db="EMBL/GenBank/DDBJ databases">
        <authorList>
            <person name="Sun Q."/>
            <person name="Mori K."/>
        </authorList>
    </citation>
    <scope>NUCLEOTIDE SEQUENCE [LARGE SCALE GENOMIC DNA]</scope>
    <source>
        <strain evidence="3 4">NCAIM B.02481</strain>
    </source>
</reference>
<gene>
    <name evidence="3" type="ORF">ACFFGA_04240</name>
</gene>
<dbReference type="InterPro" id="IPR024983">
    <property type="entry name" value="CHAT_dom"/>
</dbReference>
<dbReference type="Pfam" id="PF12770">
    <property type="entry name" value="CHAT"/>
    <property type="match status" value="1"/>
</dbReference>
<dbReference type="Proteomes" id="UP001589832">
    <property type="component" value="Unassembled WGS sequence"/>
</dbReference>
<name>A0ABV6Q695_9FLAO</name>
<dbReference type="PANTHER" id="PTHR10098">
    <property type="entry name" value="RAPSYN-RELATED"/>
    <property type="match status" value="1"/>
</dbReference>
<dbReference type="EMBL" id="JBHLTQ010000001">
    <property type="protein sequence ID" value="MFC0603752.1"/>
    <property type="molecule type" value="Genomic_DNA"/>
</dbReference>
<keyword evidence="4" id="KW-1185">Reference proteome</keyword>
<keyword evidence="1" id="KW-0812">Transmembrane</keyword>
<evidence type="ECO:0000259" key="2">
    <source>
        <dbReference type="Pfam" id="PF12770"/>
    </source>
</evidence>
<protein>
    <submittedName>
        <fullName evidence="3">CHAT domain-containing protein</fullName>
    </submittedName>
</protein>
<feature type="transmembrane region" description="Helical" evidence="1">
    <location>
        <begin position="822"/>
        <end position="839"/>
    </location>
</feature>
<comment type="caution">
    <text evidence="3">The sequence shown here is derived from an EMBL/GenBank/DDBJ whole genome shotgun (WGS) entry which is preliminary data.</text>
</comment>
<dbReference type="Gene3D" id="1.25.40.10">
    <property type="entry name" value="Tetratricopeptide repeat domain"/>
    <property type="match status" value="1"/>
</dbReference>
<accession>A0ABV6Q695</accession>